<dbReference type="EMBL" id="JAASQR010000002">
    <property type="protein sequence ID" value="NIJ16272.1"/>
    <property type="molecule type" value="Genomic_DNA"/>
</dbReference>
<sequence>MHEPDTDRNDFPDNPIQLREMVTDRADCDDAAERRRRSWRRATNGRTTSFRHSRHRPQERT</sequence>
<keyword evidence="3" id="KW-1185">Reference proteome</keyword>
<reference evidence="2 3" key="1">
    <citation type="submission" date="2020-03" db="EMBL/GenBank/DDBJ databases">
        <title>Genomic Encyclopedia of Type Strains, Phase IV (KMG-IV): sequencing the most valuable type-strain genomes for metagenomic binning, comparative biology and taxonomic classification.</title>
        <authorList>
            <person name="Goeker M."/>
        </authorList>
    </citation>
    <scope>NUCLEOTIDE SEQUENCE [LARGE SCALE GENOMIC DNA]</scope>
    <source>
        <strain evidence="2 3">DSM 21299</strain>
    </source>
</reference>
<comment type="caution">
    <text evidence="2">The sequence shown here is derived from an EMBL/GenBank/DDBJ whole genome shotgun (WGS) entry which is preliminary data.</text>
</comment>
<name>A0A846M2X6_9SPHN</name>
<accession>A0A846M2X6</accession>
<evidence type="ECO:0000313" key="2">
    <source>
        <dbReference type="EMBL" id="NIJ16272.1"/>
    </source>
</evidence>
<organism evidence="2 3">
    <name type="scientific">Sphingobium vermicomposti</name>
    <dbReference type="NCBI Taxonomy" id="529005"/>
    <lineage>
        <taxon>Bacteria</taxon>
        <taxon>Pseudomonadati</taxon>
        <taxon>Pseudomonadota</taxon>
        <taxon>Alphaproteobacteria</taxon>
        <taxon>Sphingomonadales</taxon>
        <taxon>Sphingomonadaceae</taxon>
        <taxon>Sphingobium</taxon>
    </lineage>
</organism>
<evidence type="ECO:0000256" key="1">
    <source>
        <dbReference type="SAM" id="MobiDB-lite"/>
    </source>
</evidence>
<evidence type="ECO:0000313" key="3">
    <source>
        <dbReference type="Proteomes" id="UP000576821"/>
    </source>
</evidence>
<proteinExistence type="predicted"/>
<dbReference type="AlphaFoldDB" id="A0A846M2X6"/>
<feature type="region of interest" description="Disordered" evidence="1">
    <location>
        <begin position="27"/>
        <end position="61"/>
    </location>
</feature>
<gene>
    <name evidence="2" type="ORF">FHS54_001238</name>
</gene>
<protein>
    <submittedName>
        <fullName evidence="2">Uncharacterized protein</fullName>
    </submittedName>
</protein>
<dbReference type="Proteomes" id="UP000576821">
    <property type="component" value="Unassembled WGS sequence"/>
</dbReference>